<dbReference type="HOGENOM" id="CLU_027853_8_0_9"/>
<evidence type="ECO:0000313" key="5">
    <source>
        <dbReference type="Proteomes" id="UP000044136"/>
    </source>
</evidence>
<dbReference type="PANTHER" id="PTHR30137">
    <property type="entry name" value="LUCIFERASE-LIKE MONOOXYGENASE"/>
    <property type="match status" value="1"/>
</dbReference>
<dbReference type="Pfam" id="PF00296">
    <property type="entry name" value="Bac_luciferase"/>
    <property type="match status" value="1"/>
</dbReference>
<dbReference type="PANTHER" id="PTHR30137:SF8">
    <property type="entry name" value="BLR5498 PROTEIN"/>
    <property type="match status" value="1"/>
</dbReference>
<dbReference type="InterPro" id="IPR011251">
    <property type="entry name" value="Luciferase-like_dom"/>
</dbReference>
<dbReference type="EMBL" id="CCSE01000001">
    <property type="protein sequence ID" value="CEA02650.1"/>
    <property type="molecule type" value="Genomic_DNA"/>
</dbReference>
<accession>A0A078M8T7</accession>
<dbReference type="RefSeq" id="WP_141639009.1">
    <property type="nucleotide sequence ID" value="NZ_CCSE01000001.1"/>
</dbReference>
<dbReference type="Proteomes" id="UP000044136">
    <property type="component" value="Unassembled WGS sequence"/>
</dbReference>
<feature type="domain" description="Luciferase-like" evidence="3">
    <location>
        <begin position="19"/>
        <end position="317"/>
    </location>
</feature>
<dbReference type="GO" id="GO:0004497">
    <property type="term" value="F:monooxygenase activity"/>
    <property type="evidence" value="ECO:0007669"/>
    <property type="project" value="UniProtKB-KW"/>
</dbReference>
<evidence type="ECO:0000313" key="4">
    <source>
        <dbReference type="EMBL" id="CEA02650.1"/>
    </source>
</evidence>
<gene>
    <name evidence="4" type="primary">luxA_3</name>
    <name evidence="4" type="ORF">BN1048_01792</name>
</gene>
<reference evidence="4 5" key="1">
    <citation type="submission" date="2014-07" db="EMBL/GenBank/DDBJ databases">
        <authorList>
            <person name="Urmite Genomes Urmite Genomes"/>
        </authorList>
    </citation>
    <scope>NUCLEOTIDE SEQUENCE [LARGE SCALE GENOMIC DNA]</scope>
    <source>
        <strain evidence="4 5">13MG44_air</strain>
    </source>
</reference>
<dbReference type="InterPro" id="IPR050766">
    <property type="entry name" value="Bact_Lucif_Oxidored"/>
</dbReference>
<keyword evidence="5" id="KW-1185">Reference proteome</keyword>
<proteinExistence type="predicted"/>
<dbReference type="STRING" id="1461582.BN1048_01792"/>
<dbReference type="SUPFAM" id="SSF51679">
    <property type="entry name" value="Bacterial luciferase-like"/>
    <property type="match status" value="1"/>
</dbReference>
<dbReference type="GO" id="GO:0005829">
    <property type="term" value="C:cytosol"/>
    <property type="evidence" value="ECO:0007669"/>
    <property type="project" value="TreeGrafter"/>
</dbReference>
<keyword evidence="2 4" id="KW-0503">Monooxygenase</keyword>
<keyword evidence="1" id="KW-0560">Oxidoreductase</keyword>
<protein>
    <submittedName>
        <fullName evidence="4">Alkanal monooxygenase alpha chain</fullName>
    </submittedName>
</protein>
<name>A0A078M8T7_9STAP</name>
<sequence>MTKINPHIMPGIDKSKGLEFGLYTLGDHLPNPHTGERIPAGRRIKEIIETAQYAEQAGIDTFQVGESHQDDFVSQAHMIILSAIAQSTGRMKIASGSTIISTSDPVRVFEDASTIDLISGGRMEVIAGRASRVGLYELLGYNLNDYEALFEEKFDLLLKINENEYVDWQGEFRAPLNNAHVIPRPENEHNGLPVWRAVGGSMASAHKAGLAGVPMYQAHLGGPADVFKSRIDLYRQTAAEAGYDASKLPVATAGFFFTHEDTLEAYRKYYPHINEGMKRTNGQGFPKQGFAQGQDYRSVINVGDPELIIEKILYQHELFNHDRYIAQLDFGGVTMDDIKRNIDIIGEKILPAVKKYTKRQGEQ</sequence>
<dbReference type="AlphaFoldDB" id="A0A078M8T7"/>
<dbReference type="InterPro" id="IPR036661">
    <property type="entry name" value="Luciferase-like_sf"/>
</dbReference>
<dbReference type="Gene3D" id="3.20.20.30">
    <property type="entry name" value="Luciferase-like domain"/>
    <property type="match status" value="1"/>
</dbReference>
<evidence type="ECO:0000259" key="3">
    <source>
        <dbReference type="Pfam" id="PF00296"/>
    </source>
</evidence>
<dbReference type="eggNOG" id="COG2141">
    <property type="taxonomic scope" value="Bacteria"/>
</dbReference>
<evidence type="ECO:0000256" key="2">
    <source>
        <dbReference type="ARBA" id="ARBA00023033"/>
    </source>
</evidence>
<dbReference type="GO" id="GO:0016705">
    <property type="term" value="F:oxidoreductase activity, acting on paired donors, with incorporation or reduction of molecular oxygen"/>
    <property type="evidence" value="ECO:0007669"/>
    <property type="project" value="InterPro"/>
</dbReference>
<dbReference type="OrthoDB" id="9776438at2"/>
<organism evidence="4 5">
    <name type="scientific">Jeotgalicoccus saudimassiliensis</name>
    <dbReference type="NCBI Taxonomy" id="1461582"/>
    <lineage>
        <taxon>Bacteria</taxon>
        <taxon>Bacillati</taxon>
        <taxon>Bacillota</taxon>
        <taxon>Bacilli</taxon>
        <taxon>Bacillales</taxon>
        <taxon>Staphylococcaceae</taxon>
        <taxon>Jeotgalicoccus</taxon>
    </lineage>
</organism>
<evidence type="ECO:0000256" key="1">
    <source>
        <dbReference type="ARBA" id="ARBA00023002"/>
    </source>
</evidence>